<protein>
    <submittedName>
        <fullName evidence="1">Uncharacterized protein</fullName>
    </submittedName>
</protein>
<organism evidence="1 2">
    <name type="scientific">Beta vulgaris subsp. vulgaris</name>
    <name type="common">Beet</name>
    <dbReference type="NCBI Taxonomy" id="3555"/>
    <lineage>
        <taxon>Eukaryota</taxon>
        <taxon>Viridiplantae</taxon>
        <taxon>Streptophyta</taxon>
        <taxon>Embryophyta</taxon>
        <taxon>Tracheophyta</taxon>
        <taxon>Spermatophyta</taxon>
        <taxon>Magnoliopsida</taxon>
        <taxon>eudicotyledons</taxon>
        <taxon>Gunneridae</taxon>
        <taxon>Pentapetalae</taxon>
        <taxon>Caryophyllales</taxon>
        <taxon>Chenopodiaceae</taxon>
        <taxon>Betoideae</taxon>
        <taxon>Beta</taxon>
    </lineage>
</organism>
<dbReference type="EMBL" id="KQ090304">
    <property type="protein sequence ID" value="KMS97607.1"/>
    <property type="molecule type" value="Genomic_DNA"/>
</dbReference>
<accession>A0A0J8BCC2</accession>
<dbReference type="PANTHER" id="PTHR36391:SF1">
    <property type="entry name" value="FURRY"/>
    <property type="match status" value="1"/>
</dbReference>
<keyword evidence="2" id="KW-1185">Reference proteome</keyword>
<dbReference type="OMA" id="CASLEYK"/>
<dbReference type="Proteomes" id="UP000035740">
    <property type="component" value="Unassembled WGS sequence"/>
</dbReference>
<dbReference type="Gramene" id="KMS97607">
    <property type="protein sequence ID" value="KMS97607"/>
    <property type="gene ID" value="BVRB_5g125760"/>
</dbReference>
<evidence type="ECO:0000313" key="1">
    <source>
        <dbReference type="EMBL" id="KMS97607.1"/>
    </source>
</evidence>
<gene>
    <name evidence="1" type="ORF">BVRB_5g125760</name>
</gene>
<dbReference type="PANTHER" id="PTHR36391">
    <property type="entry name" value="FURRY"/>
    <property type="match status" value="1"/>
</dbReference>
<reference evidence="1 2" key="1">
    <citation type="journal article" date="2014" name="Nature">
        <title>The genome of the recently domesticated crop plant sugar beet (Beta vulgaris).</title>
        <authorList>
            <person name="Dohm J.C."/>
            <person name="Minoche A.E."/>
            <person name="Holtgrawe D."/>
            <person name="Capella-Gutierrez S."/>
            <person name="Zakrzewski F."/>
            <person name="Tafer H."/>
            <person name="Rupp O."/>
            <person name="Sorensen T.R."/>
            <person name="Stracke R."/>
            <person name="Reinhardt R."/>
            <person name="Goesmann A."/>
            <person name="Kraft T."/>
            <person name="Schulz B."/>
            <person name="Stadler P.F."/>
            <person name="Schmidt T."/>
            <person name="Gabaldon T."/>
            <person name="Lehrach H."/>
            <person name="Weisshaar B."/>
            <person name="Himmelbauer H."/>
        </authorList>
    </citation>
    <scope>NUCLEOTIDE SEQUENCE [LARGE SCALE GENOMIC DNA]</scope>
    <source>
        <tissue evidence="1">Taproot</tissue>
    </source>
</reference>
<evidence type="ECO:0000313" key="2">
    <source>
        <dbReference type="Proteomes" id="UP000035740"/>
    </source>
</evidence>
<proteinExistence type="predicted"/>
<dbReference type="AlphaFoldDB" id="A0A0J8BCC2"/>
<dbReference type="OrthoDB" id="1904516at2759"/>
<dbReference type="eggNOG" id="ENOG502RZBT">
    <property type="taxonomic scope" value="Eukaryota"/>
</dbReference>
<sequence length="72" mass="8129">MSSTNATKSWLKSLTRYVKAPWKITGPCASLEYKSSVPRAPEYCPFFPATITHEAIIPSADTVFDIKYFPRD</sequence>
<name>A0A0J8BCC2_BETVV</name>